<evidence type="ECO:0000256" key="1">
    <source>
        <dbReference type="SAM" id="MobiDB-lite"/>
    </source>
</evidence>
<proteinExistence type="predicted"/>
<evidence type="ECO:0000313" key="3">
    <source>
        <dbReference type="Proteomes" id="UP001519535"/>
    </source>
</evidence>
<organism evidence="2 3">
    <name type="scientific">Mycolicibacter acidiphilus</name>
    <dbReference type="NCBI Taxonomy" id="2835306"/>
    <lineage>
        <taxon>Bacteria</taxon>
        <taxon>Bacillati</taxon>
        <taxon>Actinomycetota</taxon>
        <taxon>Actinomycetes</taxon>
        <taxon>Mycobacteriales</taxon>
        <taxon>Mycobacteriaceae</taxon>
        <taxon>Mycolicibacter</taxon>
    </lineage>
</organism>
<protein>
    <submittedName>
        <fullName evidence="2">Uncharacterized protein</fullName>
    </submittedName>
</protein>
<keyword evidence="3" id="KW-1185">Reference proteome</keyword>
<dbReference type="RefSeq" id="WP_214092108.1">
    <property type="nucleotide sequence ID" value="NZ_JAHCLR010000007.1"/>
</dbReference>
<name>A0ABS5RG11_9MYCO</name>
<sequence length="60" mass="6744">MLHVARDRRGVRRLTEIAVLRPDGTGTVQALTAWRHGHGTQGHTGHADELQRLLRDRVTP</sequence>
<dbReference type="Proteomes" id="UP001519535">
    <property type="component" value="Unassembled WGS sequence"/>
</dbReference>
<gene>
    <name evidence="2" type="ORF">KIH27_06450</name>
</gene>
<accession>A0ABS5RG11</accession>
<dbReference type="EMBL" id="JAHCLR010000007">
    <property type="protein sequence ID" value="MBS9533230.1"/>
    <property type="molecule type" value="Genomic_DNA"/>
</dbReference>
<comment type="caution">
    <text evidence="2">The sequence shown here is derived from an EMBL/GenBank/DDBJ whole genome shotgun (WGS) entry which is preliminary data.</text>
</comment>
<reference evidence="2 3" key="1">
    <citation type="submission" date="2021-05" db="EMBL/GenBank/DDBJ databases">
        <title>Mycobacterium acidophilum sp. nov., an extremely acid-tolerant member of the genus Mycobacterium.</title>
        <authorList>
            <person name="Xia J."/>
        </authorList>
    </citation>
    <scope>NUCLEOTIDE SEQUENCE [LARGE SCALE GENOMIC DNA]</scope>
    <source>
        <strain evidence="2 3">M1</strain>
    </source>
</reference>
<feature type="region of interest" description="Disordered" evidence="1">
    <location>
        <begin position="37"/>
        <end position="60"/>
    </location>
</feature>
<evidence type="ECO:0000313" key="2">
    <source>
        <dbReference type="EMBL" id="MBS9533230.1"/>
    </source>
</evidence>
<feature type="compositionally biased region" description="Basic and acidic residues" evidence="1">
    <location>
        <begin position="45"/>
        <end position="60"/>
    </location>
</feature>